<proteinExistence type="predicted"/>
<dbReference type="Proteomes" id="UP000002320">
    <property type="component" value="Unassembled WGS sequence"/>
</dbReference>
<organism>
    <name type="scientific">Culex quinquefasciatus</name>
    <name type="common">Southern house mosquito</name>
    <name type="synonym">Culex pungens</name>
    <dbReference type="NCBI Taxonomy" id="7176"/>
    <lineage>
        <taxon>Eukaryota</taxon>
        <taxon>Metazoa</taxon>
        <taxon>Ecdysozoa</taxon>
        <taxon>Arthropoda</taxon>
        <taxon>Hexapoda</taxon>
        <taxon>Insecta</taxon>
        <taxon>Pterygota</taxon>
        <taxon>Neoptera</taxon>
        <taxon>Endopterygota</taxon>
        <taxon>Diptera</taxon>
        <taxon>Nematocera</taxon>
        <taxon>Culicoidea</taxon>
        <taxon>Culicidae</taxon>
        <taxon>Culicinae</taxon>
        <taxon>Culicini</taxon>
        <taxon>Culex</taxon>
        <taxon>Culex</taxon>
    </lineage>
</organism>
<reference evidence="1" key="1">
    <citation type="submission" date="2007-03" db="EMBL/GenBank/DDBJ databases">
        <title>Annotation of Culex pipiens quinquefasciatus.</title>
        <authorList>
            <consortium name="The Broad Institute Genome Sequencing Platform"/>
            <person name="Atkinson P.W."/>
            <person name="Hemingway J."/>
            <person name="Christensen B.M."/>
            <person name="Higgs S."/>
            <person name="Kodira C."/>
            <person name="Hannick L."/>
            <person name="Megy K."/>
            <person name="O'Leary S."/>
            <person name="Pearson M."/>
            <person name="Haas B.J."/>
            <person name="Mauceli E."/>
            <person name="Wortman J.R."/>
            <person name="Lee N.H."/>
            <person name="Guigo R."/>
            <person name="Stanke M."/>
            <person name="Alvarado L."/>
            <person name="Amedeo P."/>
            <person name="Antoine C.H."/>
            <person name="Arensburger P."/>
            <person name="Bidwell S.L."/>
            <person name="Crawford M."/>
            <person name="Camaro F."/>
            <person name="Devon K."/>
            <person name="Engels R."/>
            <person name="Hammond M."/>
            <person name="Howarth C."/>
            <person name="Koehrsen M."/>
            <person name="Lawson D."/>
            <person name="Montgomery P."/>
            <person name="Nene V."/>
            <person name="Nusbaum C."/>
            <person name="Puiu D."/>
            <person name="Romero-Severson J."/>
            <person name="Severson D.W."/>
            <person name="Shumway M."/>
            <person name="Sisk P."/>
            <person name="Stolte C."/>
            <person name="Zeng Q."/>
            <person name="Eisenstadt E."/>
            <person name="Fraser-Liggett C."/>
            <person name="Strausberg R."/>
            <person name="Galagan J."/>
            <person name="Birren B."/>
            <person name="Collins F.H."/>
        </authorList>
    </citation>
    <scope>NUCLEOTIDE SEQUENCE [LARGE SCALE GENOMIC DNA]</scope>
    <source>
        <strain evidence="1">JHB</strain>
    </source>
</reference>
<sequence>MFRVGFLVSEKEGLSTGGRITRQRWRKGSVRRWTDYPPTLAKRFCPPVDGILDKVLQEESVHRWTDYPPTLAKRFCPPVDGILDKVLREESVHRWTDYPPTLAKRYGPPVDGLPANLGEKVDKVLQEESVRRWTDYPPTLAKRFCPPVDGILDKVLQEESVHRWTDYPPTLAKRFCPPVDGILDNVLQPTYTKRRNPARTELQANMARTAILLVRNGLYHCHRSRQTAAATINSSTGFPAAGDQRHAYVQVAVLRRRGDQHVIAAQVFRDVGLPDRIDEYTKL</sequence>
<dbReference type="KEGG" id="cqu:CpipJ_CPIJ013375"/>
<name>B0X1N5_CULQU</name>
<dbReference type="InParanoid" id="B0X1N5"/>
<gene>
    <name evidence="2" type="primary">6046362</name>
    <name evidence="1" type="ORF">CpipJ_CPIJ013375</name>
</gene>
<evidence type="ECO:0000313" key="1">
    <source>
        <dbReference type="EMBL" id="EDS38763.1"/>
    </source>
</evidence>
<dbReference type="VEuPathDB" id="VectorBase:CPIJ013375"/>
<dbReference type="AlphaFoldDB" id="B0X1N5"/>
<reference evidence="2" key="2">
    <citation type="submission" date="2020-05" db="UniProtKB">
        <authorList>
            <consortium name="EnsemblMetazoa"/>
        </authorList>
    </citation>
    <scope>IDENTIFICATION</scope>
    <source>
        <strain evidence="2">JHB</strain>
    </source>
</reference>
<dbReference type="EnsemblMetazoa" id="CPIJ013375-RA">
    <property type="protein sequence ID" value="CPIJ013375-PA"/>
    <property type="gene ID" value="CPIJ013375"/>
</dbReference>
<dbReference type="VEuPathDB" id="VectorBase:CQUJHB013888"/>
<protein>
    <submittedName>
        <fullName evidence="1 2">Uncharacterized protein</fullName>
    </submittedName>
</protein>
<dbReference type="EMBL" id="DS232266">
    <property type="protein sequence ID" value="EDS38763.1"/>
    <property type="molecule type" value="Genomic_DNA"/>
</dbReference>
<evidence type="ECO:0000313" key="3">
    <source>
        <dbReference type="Proteomes" id="UP000002320"/>
    </source>
</evidence>
<accession>B0X1N5</accession>
<evidence type="ECO:0000313" key="2">
    <source>
        <dbReference type="EnsemblMetazoa" id="CPIJ013375-PA"/>
    </source>
</evidence>
<dbReference type="HOGENOM" id="CLU_984342_0_0_1"/>
<keyword evidence="3" id="KW-1185">Reference proteome</keyword>